<proteinExistence type="inferred from homology"/>
<evidence type="ECO:0000256" key="7">
    <source>
        <dbReference type="ARBA" id="ARBA00023136"/>
    </source>
</evidence>
<evidence type="ECO:0000313" key="14">
    <source>
        <dbReference type="Proteomes" id="UP001065549"/>
    </source>
</evidence>
<keyword evidence="14" id="KW-1185">Reference proteome</keyword>
<keyword evidence="3" id="KW-1003">Cell membrane</keyword>
<keyword evidence="9" id="KW-0808">Transferase</keyword>
<evidence type="ECO:0000256" key="10">
    <source>
        <dbReference type="SAM" id="Phobius"/>
    </source>
</evidence>
<organism evidence="13 14">
    <name type="scientific">Hominibacterium faecale</name>
    <dbReference type="NCBI Taxonomy" id="2839743"/>
    <lineage>
        <taxon>Bacteria</taxon>
        <taxon>Bacillati</taxon>
        <taxon>Bacillota</taxon>
        <taxon>Clostridia</taxon>
        <taxon>Peptostreptococcales</taxon>
        <taxon>Anaerovoracaceae</taxon>
        <taxon>Hominibacterium</taxon>
    </lineage>
</organism>
<comment type="similarity">
    <text evidence="2 8">Belongs to the peptidase A24 family.</text>
</comment>
<dbReference type="InterPro" id="IPR010627">
    <property type="entry name" value="Prepilin_pept_A24_N"/>
</dbReference>
<dbReference type="Gene3D" id="1.20.120.1220">
    <property type="match status" value="1"/>
</dbReference>
<feature type="transmembrane region" description="Helical" evidence="10">
    <location>
        <begin position="153"/>
        <end position="174"/>
    </location>
</feature>
<protein>
    <recommendedName>
        <fullName evidence="9">Prepilin leader peptidase/N-methyltransferase</fullName>
        <ecNumber evidence="9">2.1.1.-</ecNumber>
        <ecNumber evidence="9">3.4.23.43</ecNumber>
    </recommendedName>
</protein>
<dbReference type="InterPro" id="IPR050882">
    <property type="entry name" value="Prepilin_peptidase/N-MTase"/>
</dbReference>
<feature type="transmembrane region" description="Helical" evidence="10">
    <location>
        <begin position="6"/>
        <end position="31"/>
    </location>
</feature>
<evidence type="ECO:0000313" key="13">
    <source>
        <dbReference type="EMBL" id="MCU7380076.1"/>
    </source>
</evidence>
<accession>A0A9J6QX55</accession>
<dbReference type="PANTHER" id="PTHR30487:SF0">
    <property type="entry name" value="PREPILIN LEADER PEPTIDASE_N-METHYLTRANSFERASE-RELATED"/>
    <property type="match status" value="1"/>
</dbReference>
<dbReference type="GO" id="GO:0005886">
    <property type="term" value="C:plasma membrane"/>
    <property type="evidence" value="ECO:0007669"/>
    <property type="project" value="UniProtKB-SubCell"/>
</dbReference>
<gene>
    <name evidence="13" type="ORF">OBO34_17190</name>
</gene>
<dbReference type="PANTHER" id="PTHR30487">
    <property type="entry name" value="TYPE 4 PREPILIN-LIKE PROTEINS LEADER PEPTIDE-PROCESSING ENZYME"/>
    <property type="match status" value="1"/>
</dbReference>
<sequence length="259" mass="28091">MAQLYIAYAVIYGFVLIAGICIGSFLNVLIYRIPEKLNFAKGRSFCPACGHELKAIDLVPVVSFLFLRGKCRYCGNKISFRYPLIELLGGALALCSVCRFGLTWQAAVVFACSCILLVIAFIDIDTMEIPNGLVLALLLLALVSLIWFRNITWLSALIGMAEISLPMVLMNLIIKDSFGGGDIKLCAACGLMLGWQQMLAAALIALITGGIYGAYLLIAKKKGKKDHFAFGPFLSLGIIIALFAGTILIDSYLSIFNLA</sequence>
<evidence type="ECO:0000256" key="8">
    <source>
        <dbReference type="RuleBase" id="RU003793"/>
    </source>
</evidence>
<dbReference type="EC" id="2.1.1.-" evidence="9"/>
<comment type="catalytic activity">
    <reaction evidence="9">
        <text>Typically cleaves a -Gly-|-Phe- bond to release an N-terminal, basic peptide of 5-8 residues from type IV prepilin, and then N-methylates the new N-terminal amino group, the methyl donor being S-adenosyl-L-methionine.</text>
        <dbReference type="EC" id="3.4.23.43"/>
    </reaction>
</comment>
<name>A0A9J6QX55_9FIRM</name>
<comment type="subcellular location">
    <subcellularLocation>
        <location evidence="1">Cell inner membrane</location>
        <topology evidence="1">Multi-pass membrane protein</topology>
    </subcellularLocation>
    <subcellularLocation>
        <location evidence="9">Cell membrane</location>
        <topology evidence="9">Multi-pass membrane protein</topology>
    </subcellularLocation>
</comment>
<feature type="domain" description="Prepilin type IV endopeptidase peptidase" evidence="11">
    <location>
        <begin position="111"/>
        <end position="213"/>
    </location>
</feature>
<dbReference type="EMBL" id="JAOSHN010000008">
    <property type="protein sequence ID" value="MCU7380076.1"/>
    <property type="molecule type" value="Genomic_DNA"/>
</dbReference>
<evidence type="ECO:0000256" key="1">
    <source>
        <dbReference type="ARBA" id="ARBA00004429"/>
    </source>
</evidence>
<dbReference type="AlphaFoldDB" id="A0A9J6QX55"/>
<feature type="transmembrane region" description="Helical" evidence="10">
    <location>
        <begin position="102"/>
        <end position="122"/>
    </location>
</feature>
<dbReference type="GO" id="GO:0006465">
    <property type="term" value="P:signal peptide processing"/>
    <property type="evidence" value="ECO:0007669"/>
    <property type="project" value="TreeGrafter"/>
</dbReference>
<dbReference type="GO" id="GO:0008168">
    <property type="term" value="F:methyltransferase activity"/>
    <property type="evidence" value="ECO:0007669"/>
    <property type="project" value="UniProtKB-KW"/>
</dbReference>
<keyword evidence="4" id="KW-0997">Cell inner membrane</keyword>
<evidence type="ECO:0000256" key="3">
    <source>
        <dbReference type="ARBA" id="ARBA00022475"/>
    </source>
</evidence>
<dbReference type="InterPro" id="IPR014032">
    <property type="entry name" value="Peptidase_A24A_bac"/>
</dbReference>
<dbReference type="PRINTS" id="PR00864">
    <property type="entry name" value="PREPILNPTASE"/>
</dbReference>
<comment type="caution">
    <text evidence="13">The sequence shown here is derived from an EMBL/GenBank/DDBJ whole genome shotgun (WGS) entry which is preliminary data.</text>
</comment>
<dbReference type="GO" id="GO:0004190">
    <property type="term" value="F:aspartic-type endopeptidase activity"/>
    <property type="evidence" value="ECO:0007669"/>
    <property type="project" value="UniProtKB-EC"/>
</dbReference>
<evidence type="ECO:0000256" key="4">
    <source>
        <dbReference type="ARBA" id="ARBA00022519"/>
    </source>
</evidence>
<evidence type="ECO:0000256" key="5">
    <source>
        <dbReference type="ARBA" id="ARBA00022692"/>
    </source>
</evidence>
<keyword evidence="9" id="KW-0489">Methyltransferase</keyword>
<evidence type="ECO:0000259" key="12">
    <source>
        <dbReference type="Pfam" id="PF06750"/>
    </source>
</evidence>
<dbReference type="Proteomes" id="UP001065549">
    <property type="component" value="Unassembled WGS sequence"/>
</dbReference>
<keyword evidence="9" id="KW-0378">Hydrolase</keyword>
<dbReference type="RefSeq" id="WP_227755550.1">
    <property type="nucleotide sequence ID" value="NZ_JAOSHN010000008.1"/>
</dbReference>
<evidence type="ECO:0000256" key="2">
    <source>
        <dbReference type="ARBA" id="ARBA00005801"/>
    </source>
</evidence>
<feature type="domain" description="Prepilin peptidase A24 N-terminal" evidence="12">
    <location>
        <begin position="17"/>
        <end position="100"/>
    </location>
</feature>
<keyword evidence="9" id="KW-0645">Protease</keyword>
<dbReference type="Pfam" id="PF06750">
    <property type="entry name" value="A24_N_bact"/>
    <property type="match status" value="1"/>
</dbReference>
<keyword evidence="9" id="KW-0511">Multifunctional enzyme</keyword>
<evidence type="ECO:0000259" key="11">
    <source>
        <dbReference type="Pfam" id="PF01478"/>
    </source>
</evidence>
<feature type="transmembrane region" description="Helical" evidence="10">
    <location>
        <begin position="128"/>
        <end position="148"/>
    </location>
</feature>
<comment type="function">
    <text evidence="9">Plays an essential role in type IV pili and type II pseudopili formation by proteolytically removing the leader sequence from substrate proteins and subsequently monomethylating the alpha-amino group of the newly exposed N-terminal phenylalanine.</text>
</comment>
<dbReference type="GO" id="GO:0032259">
    <property type="term" value="P:methylation"/>
    <property type="evidence" value="ECO:0007669"/>
    <property type="project" value="UniProtKB-KW"/>
</dbReference>
<dbReference type="InterPro" id="IPR000045">
    <property type="entry name" value="Prepilin_IV_endopep_pep"/>
</dbReference>
<keyword evidence="5 9" id="KW-0812">Transmembrane</keyword>
<keyword evidence="6 10" id="KW-1133">Transmembrane helix</keyword>
<dbReference type="EC" id="3.4.23.43" evidence="9"/>
<evidence type="ECO:0000256" key="9">
    <source>
        <dbReference type="RuleBase" id="RU003794"/>
    </source>
</evidence>
<feature type="transmembrane region" description="Helical" evidence="10">
    <location>
        <begin position="230"/>
        <end position="249"/>
    </location>
</feature>
<feature type="transmembrane region" description="Helical" evidence="10">
    <location>
        <begin position="194"/>
        <end position="218"/>
    </location>
</feature>
<dbReference type="Pfam" id="PF01478">
    <property type="entry name" value="Peptidase_A24"/>
    <property type="match status" value="1"/>
</dbReference>
<reference evidence="13" key="1">
    <citation type="submission" date="2022-09" db="EMBL/GenBank/DDBJ databases">
        <title>Culturomic study of gut microbiota in children with autism spectrum disorder.</title>
        <authorList>
            <person name="Efimov B.A."/>
            <person name="Chaplin A.V."/>
            <person name="Sokolova S.R."/>
            <person name="Pikina A.P."/>
            <person name="Korzhanova M."/>
            <person name="Belova V."/>
            <person name="Korostin D."/>
        </authorList>
    </citation>
    <scope>NUCLEOTIDE SEQUENCE</scope>
    <source>
        <strain evidence="13">ASD5510</strain>
    </source>
</reference>
<keyword evidence="7 10" id="KW-0472">Membrane</keyword>
<evidence type="ECO:0000256" key="6">
    <source>
        <dbReference type="ARBA" id="ARBA00022989"/>
    </source>
</evidence>